<accession>A0A1I5QLG1</accession>
<dbReference type="PROSITE" id="PS50042">
    <property type="entry name" value="CNMP_BINDING_3"/>
    <property type="match status" value="1"/>
</dbReference>
<dbReference type="InterPro" id="IPR029787">
    <property type="entry name" value="Nucleotide_cyclase"/>
</dbReference>
<dbReference type="GO" id="GO:0005829">
    <property type="term" value="C:cytosol"/>
    <property type="evidence" value="ECO:0007669"/>
    <property type="project" value="TreeGrafter"/>
</dbReference>
<dbReference type="PANTHER" id="PTHR24567:SF74">
    <property type="entry name" value="HTH-TYPE TRANSCRIPTIONAL REGULATOR ARCR"/>
    <property type="match status" value="1"/>
</dbReference>
<organism evidence="4 5">
    <name type="scientific">Actinomadura madurae</name>
    <dbReference type="NCBI Taxonomy" id="1993"/>
    <lineage>
        <taxon>Bacteria</taxon>
        <taxon>Bacillati</taxon>
        <taxon>Actinomycetota</taxon>
        <taxon>Actinomycetes</taxon>
        <taxon>Streptosporangiales</taxon>
        <taxon>Thermomonosporaceae</taxon>
        <taxon>Actinomadura</taxon>
    </lineage>
</organism>
<evidence type="ECO:0000313" key="4">
    <source>
        <dbReference type="EMBL" id="SFP47138.1"/>
    </source>
</evidence>
<feature type="region of interest" description="Disordered" evidence="1">
    <location>
        <begin position="433"/>
        <end position="485"/>
    </location>
</feature>
<name>A0A1I5QLG1_9ACTN</name>
<dbReference type="Proteomes" id="UP000183413">
    <property type="component" value="Unassembled WGS sequence"/>
</dbReference>
<dbReference type="CDD" id="cd00038">
    <property type="entry name" value="CAP_ED"/>
    <property type="match status" value="1"/>
</dbReference>
<feature type="domain" description="Cyclic nucleotide-binding" evidence="2">
    <location>
        <begin position="302"/>
        <end position="404"/>
    </location>
</feature>
<dbReference type="STRING" id="1993.SAMN04489713_114185"/>
<dbReference type="eggNOG" id="COG2114">
    <property type="taxonomic scope" value="Bacteria"/>
</dbReference>
<dbReference type="InterPro" id="IPR000595">
    <property type="entry name" value="cNMP-bd_dom"/>
</dbReference>
<feature type="domain" description="Guanylate cyclase" evidence="3">
    <location>
        <begin position="491"/>
        <end position="610"/>
    </location>
</feature>
<dbReference type="AlphaFoldDB" id="A0A1I5QLG1"/>
<dbReference type="RefSeq" id="WP_143118705.1">
    <property type="nucleotide sequence ID" value="NZ_FOVH01000014.1"/>
</dbReference>
<gene>
    <name evidence="4" type="ORF">SAMN04489713_114185</name>
</gene>
<dbReference type="GO" id="GO:0004016">
    <property type="term" value="F:adenylate cyclase activity"/>
    <property type="evidence" value="ECO:0007669"/>
    <property type="project" value="UniProtKB-ARBA"/>
</dbReference>
<dbReference type="eggNOG" id="COG0664">
    <property type="taxonomic scope" value="Bacteria"/>
</dbReference>
<dbReference type="SUPFAM" id="SSF51206">
    <property type="entry name" value="cAMP-binding domain-like"/>
    <property type="match status" value="1"/>
</dbReference>
<evidence type="ECO:0000313" key="5">
    <source>
        <dbReference type="Proteomes" id="UP000183413"/>
    </source>
</evidence>
<dbReference type="SMART" id="SM00100">
    <property type="entry name" value="cNMP"/>
    <property type="match status" value="1"/>
</dbReference>
<dbReference type="PROSITE" id="PS50125">
    <property type="entry name" value="GUANYLATE_CYCLASE_2"/>
    <property type="match status" value="1"/>
</dbReference>
<evidence type="ECO:0000256" key="1">
    <source>
        <dbReference type="SAM" id="MobiDB-lite"/>
    </source>
</evidence>
<protein>
    <submittedName>
        <fullName evidence="4">Cyclic nucleotide-binding domain-containing protein</fullName>
    </submittedName>
</protein>
<dbReference type="GO" id="GO:0009190">
    <property type="term" value="P:cyclic nucleotide biosynthetic process"/>
    <property type="evidence" value="ECO:0007669"/>
    <property type="project" value="InterPro"/>
</dbReference>
<dbReference type="InterPro" id="IPR050397">
    <property type="entry name" value="Env_Response_Regulators"/>
</dbReference>
<dbReference type="InterPro" id="IPR001054">
    <property type="entry name" value="A/G_cyclase"/>
</dbReference>
<dbReference type="GO" id="GO:0003700">
    <property type="term" value="F:DNA-binding transcription factor activity"/>
    <property type="evidence" value="ECO:0007669"/>
    <property type="project" value="TreeGrafter"/>
</dbReference>
<reference evidence="4 5" key="1">
    <citation type="submission" date="2016-10" db="EMBL/GenBank/DDBJ databases">
        <authorList>
            <person name="de Groot N.N."/>
        </authorList>
    </citation>
    <scope>NUCLEOTIDE SEQUENCE [LARGE SCALE GENOMIC DNA]</scope>
    <source>
        <strain evidence="4 5">DSM 43067</strain>
    </source>
</reference>
<dbReference type="InterPro" id="IPR018490">
    <property type="entry name" value="cNMP-bd_dom_sf"/>
</dbReference>
<dbReference type="PANTHER" id="PTHR24567">
    <property type="entry name" value="CRP FAMILY TRANSCRIPTIONAL REGULATORY PROTEIN"/>
    <property type="match status" value="1"/>
</dbReference>
<dbReference type="Gene3D" id="3.30.70.1230">
    <property type="entry name" value="Nucleotide cyclase"/>
    <property type="match status" value="1"/>
</dbReference>
<evidence type="ECO:0000259" key="2">
    <source>
        <dbReference type="PROSITE" id="PS50042"/>
    </source>
</evidence>
<dbReference type="GO" id="GO:0035556">
    <property type="term" value="P:intracellular signal transduction"/>
    <property type="evidence" value="ECO:0007669"/>
    <property type="project" value="InterPro"/>
</dbReference>
<dbReference type="Gene3D" id="2.60.120.10">
    <property type="entry name" value="Jelly Rolls"/>
    <property type="match status" value="1"/>
</dbReference>
<dbReference type="InParanoid" id="A0A1I5QLG1"/>
<evidence type="ECO:0000259" key="3">
    <source>
        <dbReference type="PROSITE" id="PS50125"/>
    </source>
</evidence>
<dbReference type="EMBL" id="FOVH01000014">
    <property type="protein sequence ID" value="SFP47138.1"/>
    <property type="molecule type" value="Genomic_DNA"/>
</dbReference>
<keyword evidence="5" id="KW-1185">Reference proteome</keyword>
<dbReference type="Pfam" id="PF00027">
    <property type="entry name" value="cNMP_binding"/>
    <property type="match status" value="1"/>
</dbReference>
<feature type="region of interest" description="Disordered" evidence="1">
    <location>
        <begin position="270"/>
        <end position="300"/>
    </location>
</feature>
<proteinExistence type="predicted"/>
<sequence length="686" mass="74602">MSSIESRIEPAAPPVRSSFRTLLAVDIEGYSARGPRQQLKAQQTLLNAMETAAEDAELERGRWLQQVNGDGQPTVLPHDVDIVTVVGRFAPALERTLAAMRKDAGASGSPRVRLALHCGPQILTSDASLGPAADVVVQRLLSSRPLRRYLRVHPERNVALIVSDLIFRNVVRSGLCALPPEQFRPIRTVVENTVYRGHIYLPGKGTDENTRGSDLHAAEASAAPVSADEPFDERGAELYRRVLEQAQQNPPSYDVQAELGRLTDWMSAAQRPRPDAATTGRQNSDIGPSPTPGFAHAPKPGFLEQLTLPEQDALFASAREVVHPVGAVLWAEGQSADHIIVIKSGSARVSVERDGRERIIAIRGPGDILGERAALMLRRRSATVVAMDTLHALLLSTQEFVAYLSDHPRVVAVLEHEMYDRMLMNRTPAAHDAPRGFAIPHPMPIGDPAAHPAPSTLPDQRTDPSENGPPQPRPTNSPSQARSPWSGSNCTILFTDIVGFSSFESDVVRIDLRRAMYRALKKAFEDAAIPWDASHIEDRGDGALIIVPTEVPAAVIDPMLSSLAARLGRHNGESSGALRIQLRVAVHVGRAMPDPPGMSGSSIITAARLLDAPPLKDRLTTTGADLGVIASRPLYDEVVVPDHMHASEYERVTCRVKGTYLEGWIRLYGLDTTTDDDALPATRRRP</sequence>
<feature type="compositionally biased region" description="Polar residues" evidence="1">
    <location>
        <begin position="476"/>
        <end position="485"/>
    </location>
</feature>
<dbReference type="InterPro" id="IPR014710">
    <property type="entry name" value="RmlC-like_jellyroll"/>
</dbReference>
<dbReference type="SUPFAM" id="SSF55073">
    <property type="entry name" value="Nucleotide cyclase"/>
    <property type="match status" value="1"/>
</dbReference>